<dbReference type="CDD" id="cd06664">
    <property type="entry name" value="IscU_like"/>
    <property type="match status" value="1"/>
</dbReference>
<name>A0A0B6WZT5_9BACT</name>
<proteinExistence type="predicted"/>
<dbReference type="AlphaFoldDB" id="A0A0B6WZT5"/>
<dbReference type="GO" id="GO:0005506">
    <property type="term" value="F:iron ion binding"/>
    <property type="evidence" value="ECO:0007669"/>
    <property type="project" value="InterPro"/>
</dbReference>
<keyword evidence="3" id="KW-1185">Reference proteome</keyword>
<dbReference type="OrthoDB" id="9804157at2"/>
<sequence>MYSEIFKDHLTHPRNAGELADPSVVVEESNPICGDRLRLALRVCEGRIEEARFLAYGCPPTLVCGSIITEMIAGLSVQDAARLTRQDLLDKLGGLPSRKMHAAALAIETLRLALERLRGD</sequence>
<reference evidence="2 3" key="2">
    <citation type="submission" date="2015-01" db="EMBL/GenBank/DDBJ databases">
        <title>Complete genome sequence of Pyrinomonas methylaliphatogenes type strain K22T.</title>
        <authorList>
            <person name="Lee K.C.Y."/>
            <person name="Power J.F."/>
            <person name="Dunfield P.F."/>
            <person name="Morgan X.C."/>
            <person name="Huttenhower C."/>
            <person name="Stott M.B."/>
        </authorList>
    </citation>
    <scope>NUCLEOTIDE SEQUENCE [LARGE SCALE GENOMIC DNA]</scope>
    <source>
        <strain evidence="2 3">K22</strain>
    </source>
</reference>
<dbReference type="EMBL" id="CBXV010000006">
    <property type="protein sequence ID" value="CDM65670.1"/>
    <property type="molecule type" value="Genomic_DNA"/>
</dbReference>
<dbReference type="Gene3D" id="3.90.1010.10">
    <property type="match status" value="1"/>
</dbReference>
<dbReference type="PANTHER" id="PTHR10093">
    <property type="entry name" value="IRON-SULFUR CLUSTER ASSEMBLY ENZYME NIFU HOMOLOG"/>
    <property type="match status" value="1"/>
</dbReference>
<reference evidence="2 3" key="1">
    <citation type="submission" date="2013-12" db="EMBL/GenBank/DDBJ databases">
        <authorList>
            <person name="Stott M."/>
        </authorList>
    </citation>
    <scope>NUCLEOTIDE SEQUENCE [LARGE SCALE GENOMIC DNA]</scope>
    <source>
        <strain evidence="2 3">K22</strain>
    </source>
</reference>
<feature type="domain" description="NIF system FeS cluster assembly NifU N-terminal" evidence="1">
    <location>
        <begin position="2"/>
        <end position="116"/>
    </location>
</feature>
<evidence type="ECO:0000313" key="2">
    <source>
        <dbReference type="EMBL" id="CDM65670.1"/>
    </source>
</evidence>
<accession>A0A0B6WZT5</accession>
<organism evidence="2 3">
    <name type="scientific">Pyrinomonas methylaliphatogenes</name>
    <dbReference type="NCBI Taxonomy" id="454194"/>
    <lineage>
        <taxon>Bacteria</taxon>
        <taxon>Pseudomonadati</taxon>
        <taxon>Acidobacteriota</taxon>
        <taxon>Blastocatellia</taxon>
        <taxon>Blastocatellales</taxon>
        <taxon>Pyrinomonadaceae</taxon>
        <taxon>Pyrinomonas</taxon>
    </lineage>
</organism>
<evidence type="ECO:0000313" key="3">
    <source>
        <dbReference type="Proteomes" id="UP000031518"/>
    </source>
</evidence>
<dbReference type="Pfam" id="PF01592">
    <property type="entry name" value="NifU_N"/>
    <property type="match status" value="1"/>
</dbReference>
<dbReference type="InterPro" id="IPR002871">
    <property type="entry name" value="NIF_FeS_clus_asmbl_NifU_N"/>
</dbReference>
<dbReference type="RefSeq" id="WP_041976148.1">
    <property type="nucleotide sequence ID" value="NZ_CBXV010000006.1"/>
</dbReference>
<dbReference type="GO" id="GO:0016226">
    <property type="term" value="P:iron-sulfur cluster assembly"/>
    <property type="evidence" value="ECO:0007669"/>
    <property type="project" value="InterPro"/>
</dbReference>
<dbReference type="Proteomes" id="UP000031518">
    <property type="component" value="Unassembled WGS sequence"/>
</dbReference>
<evidence type="ECO:0000259" key="1">
    <source>
        <dbReference type="Pfam" id="PF01592"/>
    </source>
</evidence>
<dbReference type="STRING" id="454194.PYK22_01675"/>
<dbReference type="GO" id="GO:0051536">
    <property type="term" value="F:iron-sulfur cluster binding"/>
    <property type="evidence" value="ECO:0007669"/>
    <property type="project" value="InterPro"/>
</dbReference>
<dbReference type="SUPFAM" id="SSF82649">
    <property type="entry name" value="SufE/NifU"/>
    <property type="match status" value="1"/>
</dbReference>
<gene>
    <name evidence="2" type="ORF">PYK22_01675</name>
</gene>
<protein>
    <submittedName>
        <fullName evidence="2">Iron-sulfur cluster biosynthesis protein, NifU-like protein</fullName>
    </submittedName>
</protein>